<accession>A0ABT8JPK3</accession>
<dbReference type="Gene3D" id="3.30.450.40">
    <property type="match status" value="1"/>
</dbReference>
<dbReference type="Proteomes" id="UP001175097">
    <property type="component" value="Unassembled WGS sequence"/>
</dbReference>
<keyword evidence="2 5" id="KW-0805">Transcription regulation</keyword>
<sequence>MLTNRQLLILQLTVNDFIESAQPVGSRQLSKKPEAPFSPATIRNDMADLEELGYLEKTHTSSGRVPSEKGYRFYVDHLLTPEKLTLEDSVQIRSLFQDKVVETEELIRNSAKIISELTNYTSILLGPDTSMHSVKKFSIVPLDETKAVAIIVTDNGHVENRIFDVPKGMVASDIEKMVNILNERLVGTPLSFLQNKLAREAKTVFEQHVHHAGELFSSFQRAMTIKPEERLYFGGKMNMMKQPEFNDLHKMKMFFELIENGTPALTFFQDDTKGIHVRIGSENNHDAMEDCSVITANYSAKNNMAGSIAIIGPKRMDYGKVITMLDILSYNLSQALDKMGK</sequence>
<dbReference type="EMBL" id="JAROCC010000004">
    <property type="protein sequence ID" value="MDN4607068.1"/>
    <property type="molecule type" value="Genomic_DNA"/>
</dbReference>
<evidence type="ECO:0000256" key="2">
    <source>
        <dbReference type="ARBA" id="ARBA00023015"/>
    </source>
</evidence>
<dbReference type="Gene3D" id="3.30.390.60">
    <property type="entry name" value="Heat-inducible transcription repressor hrca homolog, domain 3"/>
    <property type="match status" value="1"/>
</dbReference>
<dbReference type="InterPro" id="IPR029016">
    <property type="entry name" value="GAF-like_dom_sf"/>
</dbReference>
<protein>
    <recommendedName>
        <fullName evidence="5">Heat-inducible transcription repressor HrcA</fullName>
    </recommendedName>
</protein>
<dbReference type="RefSeq" id="WP_301242621.1">
    <property type="nucleotide sequence ID" value="NZ_JAROCC010000004.1"/>
</dbReference>
<dbReference type="InterPro" id="IPR036390">
    <property type="entry name" value="WH_DNA-bd_sf"/>
</dbReference>
<dbReference type="NCBIfam" id="TIGR00331">
    <property type="entry name" value="hrcA"/>
    <property type="match status" value="1"/>
</dbReference>
<dbReference type="Pfam" id="PF01628">
    <property type="entry name" value="HrcA"/>
    <property type="match status" value="1"/>
</dbReference>
<gene>
    <name evidence="5 7" type="primary">hrcA</name>
    <name evidence="7" type="ORF">P5G49_06180</name>
</gene>
<dbReference type="InterPro" id="IPR002571">
    <property type="entry name" value="HrcA"/>
</dbReference>
<dbReference type="SUPFAM" id="SSF46785">
    <property type="entry name" value="Winged helix' DNA-binding domain"/>
    <property type="match status" value="1"/>
</dbReference>
<evidence type="ECO:0000256" key="4">
    <source>
        <dbReference type="ARBA" id="ARBA00023163"/>
    </source>
</evidence>
<dbReference type="Gene3D" id="1.10.10.10">
    <property type="entry name" value="Winged helix-like DNA-binding domain superfamily/Winged helix DNA-binding domain"/>
    <property type="match status" value="1"/>
</dbReference>
<dbReference type="PANTHER" id="PTHR34824:SF1">
    <property type="entry name" value="HEAT-INDUCIBLE TRANSCRIPTION REPRESSOR HRCA"/>
    <property type="match status" value="1"/>
</dbReference>
<reference evidence="7" key="1">
    <citation type="submission" date="2023-03" db="EMBL/GenBank/DDBJ databases">
        <title>MT1 and MT2 Draft Genomes of Novel Species.</title>
        <authorList>
            <person name="Venkateswaran K."/>
        </authorList>
    </citation>
    <scope>NUCLEOTIDE SEQUENCE</scope>
    <source>
        <strain evidence="7">F6_3S_P_2</strain>
    </source>
</reference>
<proteinExistence type="inferred from homology"/>
<comment type="function">
    <text evidence="5">Negative regulator of class I heat shock genes (grpE-dnaK-dnaJ and groELS operons). Prevents heat-shock induction of these operons.</text>
</comment>
<evidence type="ECO:0000259" key="6">
    <source>
        <dbReference type="Pfam" id="PF01628"/>
    </source>
</evidence>
<dbReference type="HAMAP" id="MF_00081">
    <property type="entry name" value="HrcA"/>
    <property type="match status" value="1"/>
</dbReference>
<name>A0ABT8JPK3_9BACL</name>
<dbReference type="PIRSF" id="PIRSF005485">
    <property type="entry name" value="HrcA"/>
    <property type="match status" value="1"/>
</dbReference>
<comment type="caution">
    <text evidence="7">The sequence shown here is derived from an EMBL/GenBank/DDBJ whole genome shotgun (WGS) entry which is preliminary data.</text>
</comment>
<dbReference type="PANTHER" id="PTHR34824">
    <property type="entry name" value="HEAT-INDUCIBLE TRANSCRIPTION REPRESSOR HRCA"/>
    <property type="match status" value="1"/>
</dbReference>
<evidence type="ECO:0000313" key="8">
    <source>
        <dbReference type="Proteomes" id="UP001175097"/>
    </source>
</evidence>
<keyword evidence="8" id="KW-1185">Reference proteome</keyword>
<feature type="domain" description="Heat-inducible transcription repressor HrcA C-terminal" evidence="6">
    <location>
        <begin position="104"/>
        <end position="322"/>
    </location>
</feature>
<dbReference type="InterPro" id="IPR021153">
    <property type="entry name" value="HrcA_C"/>
</dbReference>
<evidence type="ECO:0000256" key="3">
    <source>
        <dbReference type="ARBA" id="ARBA00023016"/>
    </source>
</evidence>
<dbReference type="InterPro" id="IPR036388">
    <property type="entry name" value="WH-like_DNA-bd_sf"/>
</dbReference>
<evidence type="ECO:0000256" key="1">
    <source>
        <dbReference type="ARBA" id="ARBA00022491"/>
    </source>
</evidence>
<evidence type="ECO:0000313" key="7">
    <source>
        <dbReference type="EMBL" id="MDN4607068.1"/>
    </source>
</evidence>
<keyword evidence="3 5" id="KW-0346">Stress response</keyword>
<dbReference type="InterPro" id="IPR023120">
    <property type="entry name" value="WHTH_transcript_rep_HrcA_IDD"/>
</dbReference>
<organism evidence="7 8">
    <name type="scientific">Sporosarcina highlanderae</name>
    <dbReference type="NCBI Taxonomy" id="3035916"/>
    <lineage>
        <taxon>Bacteria</taxon>
        <taxon>Bacillati</taxon>
        <taxon>Bacillota</taxon>
        <taxon>Bacilli</taxon>
        <taxon>Bacillales</taxon>
        <taxon>Caryophanaceae</taxon>
        <taxon>Sporosarcina</taxon>
    </lineage>
</organism>
<keyword evidence="1 5" id="KW-0678">Repressor</keyword>
<evidence type="ECO:0000256" key="5">
    <source>
        <dbReference type="HAMAP-Rule" id="MF_00081"/>
    </source>
</evidence>
<keyword evidence="4 5" id="KW-0804">Transcription</keyword>
<dbReference type="SUPFAM" id="SSF55781">
    <property type="entry name" value="GAF domain-like"/>
    <property type="match status" value="1"/>
</dbReference>
<comment type="similarity">
    <text evidence="5">Belongs to the HrcA family.</text>
</comment>